<proteinExistence type="predicted"/>
<reference evidence="1" key="1">
    <citation type="submission" date="2011-04" db="EMBL/GenBank/DDBJ databases">
        <title>Taxonomic and functional metagenomic profiling of the microbial community in the anoxic sediment of a brackish shallow lake (Laguna de Carrizo Central Spain).</title>
        <authorList>
            <consortium name="CONSOLIDER consortium CSD2007-00005"/>
            <person name="Guazzaroni M.-E."/>
            <person name="Richter M."/>
            <person name="Garcia-Salamanca A."/>
            <person name="Yarza P."/>
            <person name="Ferrer M."/>
        </authorList>
    </citation>
    <scope>NUCLEOTIDE SEQUENCE</scope>
</reference>
<name>F8UHQ6_9ZZZZ</name>
<evidence type="ECO:0000313" key="1">
    <source>
        <dbReference type="EMBL" id="AEI30563.1"/>
    </source>
</evidence>
<dbReference type="EMBL" id="JF805226">
    <property type="protein sequence ID" value="AEI30563.1"/>
    <property type="molecule type" value="Genomic_DNA"/>
</dbReference>
<dbReference type="AlphaFoldDB" id="F8UHQ6"/>
<dbReference type="PANTHER" id="PTHR37954">
    <property type="entry name" value="BLL4979 PROTEIN"/>
    <property type="match status" value="1"/>
</dbReference>
<dbReference type="InterPro" id="IPR003748">
    <property type="entry name" value="DUF169"/>
</dbReference>
<dbReference type="PANTHER" id="PTHR37954:SF3">
    <property type="entry name" value="DUF169 DOMAIN-CONTAINING PROTEIN"/>
    <property type="match status" value="1"/>
</dbReference>
<protein>
    <submittedName>
        <fullName evidence="1">Protein containing DUF169</fullName>
    </submittedName>
</protein>
<accession>F8UHQ6</accession>
<dbReference type="Pfam" id="PF02596">
    <property type="entry name" value="DUF169"/>
    <property type="match status" value="1"/>
</dbReference>
<organism evidence="1">
    <name type="scientific">uncultured microorganism</name>
    <dbReference type="NCBI Taxonomy" id="358574"/>
    <lineage>
        <taxon>unclassified sequences</taxon>
        <taxon>environmental samples</taxon>
    </lineage>
</organism>
<sequence length="198" mass="22470">MNAKFSEKFSSQWIKVKFYQKDPRLDGVTQPKNIRFCEAVKLAVTQPVILSKENLSCESAQYVFGWRKKFNNQLLDSCQDKCKVSDKVLQSLLSGIPRLKKSFSHIGLNTDEKPDLVISCVAPQEMMKIIKVYNNHNGKNIEVSLNSMMGLCGNIAVKSFLEEKISISFGCLDSRKFAEIGRNRLAVGIPRKLFKVFI</sequence>
<gene>
    <name evidence="1" type="ORF">LDC_03529</name>
</gene>